<protein>
    <submittedName>
        <fullName evidence="1">Uncharacterized protein</fullName>
    </submittedName>
</protein>
<dbReference type="EMBL" id="SMOL01000753">
    <property type="protein sequence ID" value="KAB2599531.1"/>
    <property type="molecule type" value="Genomic_DNA"/>
</dbReference>
<dbReference type="Pfam" id="PF14223">
    <property type="entry name" value="Retrotran_gag_2"/>
    <property type="match status" value="1"/>
</dbReference>
<name>A0A5N5FCG8_9ROSA</name>
<dbReference type="AlphaFoldDB" id="A0A5N5FCG8"/>
<organism evidence="1 2">
    <name type="scientific">Pyrus ussuriensis x Pyrus communis</name>
    <dbReference type="NCBI Taxonomy" id="2448454"/>
    <lineage>
        <taxon>Eukaryota</taxon>
        <taxon>Viridiplantae</taxon>
        <taxon>Streptophyta</taxon>
        <taxon>Embryophyta</taxon>
        <taxon>Tracheophyta</taxon>
        <taxon>Spermatophyta</taxon>
        <taxon>Magnoliopsida</taxon>
        <taxon>eudicotyledons</taxon>
        <taxon>Gunneridae</taxon>
        <taxon>Pentapetalae</taxon>
        <taxon>rosids</taxon>
        <taxon>fabids</taxon>
        <taxon>Rosales</taxon>
        <taxon>Rosaceae</taxon>
        <taxon>Amygdaloideae</taxon>
        <taxon>Maleae</taxon>
        <taxon>Pyrus</taxon>
    </lineage>
</organism>
<evidence type="ECO:0000313" key="2">
    <source>
        <dbReference type="Proteomes" id="UP000327157"/>
    </source>
</evidence>
<reference evidence="1 2" key="1">
    <citation type="submission" date="2019-09" db="EMBL/GenBank/DDBJ databases">
        <authorList>
            <person name="Ou C."/>
        </authorList>
    </citation>
    <scope>NUCLEOTIDE SEQUENCE [LARGE SCALE GENOMIC DNA]</scope>
    <source>
        <strain evidence="1">S2</strain>
        <tissue evidence="1">Leaf</tissue>
    </source>
</reference>
<comment type="caution">
    <text evidence="1">The sequence shown here is derived from an EMBL/GenBank/DDBJ whole genome shotgun (WGS) entry which is preliminary data.</text>
</comment>
<keyword evidence="2" id="KW-1185">Reference proteome</keyword>
<dbReference type="PANTHER" id="PTHR47481:SF31">
    <property type="entry name" value="OS01G0873500 PROTEIN"/>
    <property type="match status" value="1"/>
</dbReference>
<accession>A0A5N5FCG8</accession>
<reference evidence="1 2" key="3">
    <citation type="submission" date="2019-11" db="EMBL/GenBank/DDBJ databases">
        <title>A de novo genome assembly of a pear dwarfing rootstock.</title>
        <authorList>
            <person name="Wang F."/>
            <person name="Wang J."/>
            <person name="Li S."/>
            <person name="Zhang Y."/>
            <person name="Fang M."/>
            <person name="Ma L."/>
            <person name="Zhao Y."/>
            <person name="Jiang S."/>
        </authorList>
    </citation>
    <scope>NUCLEOTIDE SEQUENCE [LARGE SCALE GENOMIC DNA]</scope>
    <source>
        <strain evidence="1">S2</strain>
        <tissue evidence="1">Leaf</tissue>
    </source>
</reference>
<dbReference type="Proteomes" id="UP000327157">
    <property type="component" value="Chromosome 13"/>
</dbReference>
<sequence length="282" mass="31242">MQLITATLSSTTFSCIIGSTSPNEMWVNLKERFSFVTKASIFQLKTELQNIKKGTNLVSEYLQKIKDARDHLAIAGVAFEDDDIIILALKGLTAEYNTFRRVIRGMENGIFIKEFRSQLLAEEETINYNCGSSFGGGSNQSNSSNNQSYFSGNQNSYNNENYNGGYNGGYKGNNYRGKGRGKFNYNSVSRFNTPTNNPGILGAPKLYQSNSPDHPSEILTCQICSKNDMLQLIVFKGIQVSIGHISNSLGILLFNAIIKGILHIKGGLMHLLLVQCMLIITF</sequence>
<dbReference type="OrthoDB" id="1166629at2759"/>
<proteinExistence type="predicted"/>
<evidence type="ECO:0000313" key="1">
    <source>
        <dbReference type="EMBL" id="KAB2599531.1"/>
    </source>
</evidence>
<reference evidence="2" key="2">
    <citation type="submission" date="2019-10" db="EMBL/GenBank/DDBJ databases">
        <title>A de novo genome assembly of a pear dwarfing rootstock.</title>
        <authorList>
            <person name="Wang F."/>
            <person name="Wang J."/>
            <person name="Li S."/>
            <person name="Zhang Y."/>
            <person name="Fang M."/>
            <person name="Ma L."/>
            <person name="Zhao Y."/>
            <person name="Jiang S."/>
        </authorList>
    </citation>
    <scope>NUCLEOTIDE SEQUENCE [LARGE SCALE GENOMIC DNA]</scope>
</reference>
<dbReference type="PANTHER" id="PTHR47481">
    <property type="match status" value="1"/>
</dbReference>
<gene>
    <name evidence="1" type="ORF">D8674_009802</name>
</gene>